<keyword evidence="2" id="KW-1185">Reference proteome</keyword>
<gene>
    <name evidence="1" type="ORF">BDZ94DRAFT_1321378</name>
</gene>
<organism evidence="1 2">
    <name type="scientific">Collybia nuda</name>
    <dbReference type="NCBI Taxonomy" id="64659"/>
    <lineage>
        <taxon>Eukaryota</taxon>
        <taxon>Fungi</taxon>
        <taxon>Dikarya</taxon>
        <taxon>Basidiomycota</taxon>
        <taxon>Agaricomycotina</taxon>
        <taxon>Agaricomycetes</taxon>
        <taxon>Agaricomycetidae</taxon>
        <taxon>Agaricales</taxon>
        <taxon>Tricholomatineae</taxon>
        <taxon>Clitocybaceae</taxon>
        <taxon>Collybia</taxon>
    </lineage>
</organism>
<comment type="caution">
    <text evidence="1">The sequence shown here is derived from an EMBL/GenBank/DDBJ whole genome shotgun (WGS) entry which is preliminary data.</text>
</comment>
<dbReference type="InterPro" id="IPR036537">
    <property type="entry name" value="Adaptor_Cbl_N_dom_sf"/>
</dbReference>
<dbReference type="OrthoDB" id="192148at2759"/>
<dbReference type="GO" id="GO:0007166">
    <property type="term" value="P:cell surface receptor signaling pathway"/>
    <property type="evidence" value="ECO:0007669"/>
    <property type="project" value="InterPro"/>
</dbReference>
<dbReference type="EMBL" id="MU150257">
    <property type="protein sequence ID" value="KAF9464050.1"/>
    <property type="molecule type" value="Genomic_DNA"/>
</dbReference>
<accession>A0A9P6CJ76</accession>
<dbReference type="InterPro" id="IPR059179">
    <property type="entry name" value="MLKL-like_MCAfunc"/>
</dbReference>
<name>A0A9P6CJ76_9AGAR</name>
<sequence>MSNTQDLSNSILATIRDAASAPAGSITEVAAKHCVNISDIVRHSRNNKQRFEHLVGDARGLVYIIVRRHKDMTEIQSKELESVKELLKTLASIERFAAKETSRNFFTRMIRQKSDRRKIQGYRDIMRRSLGVFGLQVDRTIQDNIELFISQQAELEANLREQGDESAIGTRHTQKSSTERLANQVALDYGSEYQEYSVSVNISSSNTSQKTPHPKFPDIQSSHSNITVTTVGGDQVTTNRSRHISNINSGNTTTRIITGLNNNS</sequence>
<reference evidence="1" key="1">
    <citation type="submission" date="2020-11" db="EMBL/GenBank/DDBJ databases">
        <authorList>
            <consortium name="DOE Joint Genome Institute"/>
            <person name="Ahrendt S."/>
            <person name="Riley R."/>
            <person name="Andreopoulos W."/>
            <person name="Labutti K."/>
            <person name="Pangilinan J."/>
            <person name="Ruiz-Duenas F.J."/>
            <person name="Barrasa J.M."/>
            <person name="Sanchez-Garcia M."/>
            <person name="Camarero S."/>
            <person name="Miyauchi S."/>
            <person name="Serrano A."/>
            <person name="Linde D."/>
            <person name="Babiker R."/>
            <person name="Drula E."/>
            <person name="Ayuso-Fernandez I."/>
            <person name="Pacheco R."/>
            <person name="Padilla G."/>
            <person name="Ferreira P."/>
            <person name="Barriuso J."/>
            <person name="Kellner H."/>
            <person name="Castanera R."/>
            <person name="Alfaro M."/>
            <person name="Ramirez L."/>
            <person name="Pisabarro A.G."/>
            <person name="Kuo A."/>
            <person name="Tritt A."/>
            <person name="Lipzen A."/>
            <person name="He G."/>
            <person name="Yan M."/>
            <person name="Ng V."/>
            <person name="Cullen D."/>
            <person name="Martin F."/>
            <person name="Rosso M.-N."/>
            <person name="Henrissat B."/>
            <person name="Hibbett D."/>
            <person name="Martinez A.T."/>
            <person name="Grigoriev I.V."/>
        </authorList>
    </citation>
    <scope>NUCLEOTIDE SEQUENCE</scope>
    <source>
        <strain evidence="1">CBS 247.69</strain>
    </source>
</reference>
<dbReference type="Proteomes" id="UP000807353">
    <property type="component" value="Unassembled WGS sequence"/>
</dbReference>
<dbReference type="CDD" id="cd21037">
    <property type="entry name" value="MLKL_NTD"/>
    <property type="match status" value="1"/>
</dbReference>
<dbReference type="Gene3D" id="1.20.930.20">
    <property type="entry name" value="Adaptor protein Cbl, N-terminal domain"/>
    <property type="match status" value="1"/>
</dbReference>
<protein>
    <submittedName>
        <fullName evidence="1">Uncharacterized protein</fullName>
    </submittedName>
</protein>
<dbReference type="AlphaFoldDB" id="A0A9P6CJ76"/>
<proteinExistence type="predicted"/>
<evidence type="ECO:0000313" key="1">
    <source>
        <dbReference type="EMBL" id="KAF9464050.1"/>
    </source>
</evidence>
<evidence type="ECO:0000313" key="2">
    <source>
        <dbReference type="Proteomes" id="UP000807353"/>
    </source>
</evidence>